<feature type="region of interest" description="Disordered" evidence="1">
    <location>
        <begin position="1"/>
        <end position="38"/>
    </location>
</feature>
<comment type="caution">
    <text evidence="3">The sequence shown here is derived from an EMBL/GenBank/DDBJ whole genome shotgun (WGS) entry which is preliminary data.</text>
</comment>
<dbReference type="GO" id="GO:0003700">
    <property type="term" value="F:DNA-binding transcription factor activity"/>
    <property type="evidence" value="ECO:0007669"/>
    <property type="project" value="InterPro"/>
</dbReference>
<sequence>MRRESTKRESAPRRARQHVDATGSGAGQEAKAGLSATAATVRAAKPDAEQAVEELSQAADRLFYAMRRSRALTVGQASDGLSLAQLALLAPLTEAPVEPGLPVGRLASAAEVSVPTATRMLKHLEAKGVVTRRRSPADERQVLIRLTGDGTKRLAAVRDDLRARQRHTLNHYTPAELRALATDLQRLARVIAEQ</sequence>
<keyword evidence="4" id="KW-1185">Reference proteome</keyword>
<dbReference type="InterPro" id="IPR039422">
    <property type="entry name" value="MarR/SlyA-like"/>
</dbReference>
<dbReference type="GO" id="GO:0003677">
    <property type="term" value="F:DNA binding"/>
    <property type="evidence" value="ECO:0007669"/>
    <property type="project" value="UniProtKB-KW"/>
</dbReference>
<dbReference type="EMBL" id="JACHMG010000001">
    <property type="protein sequence ID" value="MBB4688678.1"/>
    <property type="molecule type" value="Genomic_DNA"/>
</dbReference>
<proteinExistence type="predicted"/>
<reference evidence="3 4" key="1">
    <citation type="submission" date="2020-08" db="EMBL/GenBank/DDBJ databases">
        <title>Sequencing the genomes of 1000 actinobacteria strains.</title>
        <authorList>
            <person name="Klenk H.-P."/>
        </authorList>
    </citation>
    <scope>NUCLEOTIDE SEQUENCE [LARGE SCALE GENOMIC DNA]</scope>
    <source>
        <strain evidence="3 4">DSM 45859</strain>
    </source>
</reference>
<feature type="compositionally biased region" description="Basic and acidic residues" evidence="1">
    <location>
        <begin position="1"/>
        <end position="12"/>
    </location>
</feature>
<dbReference type="RefSeq" id="WP_281393722.1">
    <property type="nucleotide sequence ID" value="NZ_JACHMG010000001.1"/>
</dbReference>
<organism evidence="3 4">
    <name type="scientific">Amycolatopsis jiangsuensis</name>
    <dbReference type="NCBI Taxonomy" id="1181879"/>
    <lineage>
        <taxon>Bacteria</taxon>
        <taxon>Bacillati</taxon>
        <taxon>Actinomycetota</taxon>
        <taxon>Actinomycetes</taxon>
        <taxon>Pseudonocardiales</taxon>
        <taxon>Pseudonocardiaceae</taxon>
        <taxon>Amycolatopsis</taxon>
    </lineage>
</organism>
<accession>A0A840J5J4</accession>
<evidence type="ECO:0000256" key="1">
    <source>
        <dbReference type="SAM" id="MobiDB-lite"/>
    </source>
</evidence>
<gene>
    <name evidence="3" type="ORF">BJY18_006163</name>
</gene>
<dbReference type="InterPro" id="IPR000835">
    <property type="entry name" value="HTH_MarR-typ"/>
</dbReference>
<dbReference type="InterPro" id="IPR036388">
    <property type="entry name" value="WH-like_DNA-bd_sf"/>
</dbReference>
<protein>
    <submittedName>
        <fullName evidence="3">DNA-binding MarR family transcriptional regulator</fullName>
    </submittedName>
</protein>
<feature type="domain" description="HTH marR-type" evidence="2">
    <location>
        <begin position="48"/>
        <end position="189"/>
    </location>
</feature>
<dbReference type="InterPro" id="IPR036390">
    <property type="entry name" value="WH_DNA-bd_sf"/>
</dbReference>
<name>A0A840J5J4_9PSEU</name>
<dbReference type="SMART" id="SM00347">
    <property type="entry name" value="HTH_MARR"/>
    <property type="match status" value="1"/>
</dbReference>
<dbReference type="PANTHER" id="PTHR33164:SF103">
    <property type="entry name" value="REGULATORY PROTEIN MARR"/>
    <property type="match status" value="1"/>
</dbReference>
<dbReference type="Proteomes" id="UP000581769">
    <property type="component" value="Unassembled WGS sequence"/>
</dbReference>
<dbReference type="Gene3D" id="1.10.10.10">
    <property type="entry name" value="Winged helix-like DNA-binding domain superfamily/Winged helix DNA-binding domain"/>
    <property type="match status" value="1"/>
</dbReference>
<evidence type="ECO:0000313" key="3">
    <source>
        <dbReference type="EMBL" id="MBB4688678.1"/>
    </source>
</evidence>
<evidence type="ECO:0000259" key="2">
    <source>
        <dbReference type="PROSITE" id="PS50995"/>
    </source>
</evidence>
<keyword evidence="3" id="KW-0238">DNA-binding</keyword>
<dbReference type="PROSITE" id="PS50995">
    <property type="entry name" value="HTH_MARR_2"/>
    <property type="match status" value="1"/>
</dbReference>
<dbReference type="Pfam" id="PF01047">
    <property type="entry name" value="MarR"/>
    <property type="match status" value="1"/>
</dbReference>
<evidence type="ECO:0000313" key="4">
    <source>
        <dbReference type="Proteomes" id="UP000581769"/>
    </source>
</evidence>
<dbReference type="GO" id="GO:0006950">
    <property type="term" value="P:response to stress"/>
    <property type="evidence" value="ECO:0007669"/>
    <property type="project" value="TreeGrafter"/>
</dbReference>
<dbReference type="PANTHER" id="PTHR33164">
    <property type="entry name" value="TRANSCRIPTIONAL REGULATOR, MARR FAMILY"/>
    <property type="match status" value="1"/>
</dbReference>
<dbReference type="SUPFAM" id="SSF46785">
    <property type="entry name" value="Winged helix' DNA-binding domain"/>
    <property type="match status" value="1"/>
</dbReference>
<dbReference type="AlphaFoldDB" id="A0A840J5J4"/>